<dbReference type="PANTHER" id="PTHR36933">
    <property type="entry name" value="SLL0788 PROTEIN"/>
    <property type="match status" value="1"/>
</dbReference>
<dbReference type="RefSeq" id="WP_377820629.1">
    <property type="nucleotide sequence ID" value="NZ_JBHSWJ010000002.1"/>
</dbReference>
<dbReference type="EMBL" id="JBHSWJ010000002">
    <property type="protein sequence ID" value="MFC6713093.1"/>
    <property type="molecule type" value="Genomic_DNA"/>
</dbReference>
<sequence>MAVTLPAAVILAACGSSSDAQHAEHATAMGGMSMMSTSTTTASPSSSAGQVFNNADVQFATQMIPHHEQAVTMAKLAAARASSTQVKQLAADIEKAQAPEIQQMSDWLQAWGKPVPTSMSGHDMGSAMPGMMSSQDMQKLMDSTGADFDRMFLTMMISHHEGALSMARTEIAQGQNPDAIALAHRIQSSQTAQIATMKTLLG</sequence>
<name>A0ABW2AQQ1_9MICO</name>
<reference evidence="4" key="1">
    <citation type="journal article" date="2019" name="Int. J. Syst. Evol. Microbiol.">
        <title>The Global Catalogue of Microorganisms (GCM) 10K type strain sequencing project: providing services to taxonomists for standard genome sequencing and annotation.</title>
        <authorList>
            <consortium name="The Broad Institute Genomics Platform"/>
            <consortium name="The Broad Institute Genome Sequencing Center for Infectious Disease"/>
            <person name="Wu L."/>
            <person name="Ma J."/>
        </authorList>
    </citation>
    <scope>NUCLEOTIDE SEQUENCE [LARGE SCALE GENOMIC DNA]</scope>
    <source>
        <strain evidence="4">NBRC 106593</strain>
    </source>
</reference>
<dbReference type="Pfam" id="PF03713">
    <property type="entry name" value="DUF305"/>
    <property type="match status" value="1"/>
</dbReference>
<evidence type="ECO:0000313" key="4">
    <source>
        <dbReference type="Proteomes" id="UP001596356"/>
    </source>
</evidence>
<evidence type="ECO:0000313" key="3">
    <source>
        <dbReference type="EMBL" id="MFC6713093.1"/>
    </source>
</evidence>
<feature type="signal peptide" evidence="1">
    <location>
        <begin position="1"/>
        <end position="22"/>
    </location>
</feature>
<organism evidence="3 4">
    <name type="scientific">Branchiibius cervicis</name>
    <dbReference type="NCBI Taxonomy" id="908252"/>
    <lineage>
        <taxon>Bacteria</taxon>
        <taxon>Bacillati</taxon>
        <taxon>Actinomycetota</taxon>
        <taxon>Actinomycetes</taxon>
        <taxon>Micrococcales</taxon>
        <taxon>Dermacoccaceae</taxon>
        <taxon>Branchiibius</taxon>
    </lineage>
</organism>
<evidence type="ECO:0000259" key="2">
    <source>
        <dbReference type="Pfam" id="PF03713"/>
    </source>
</evidence>
<gene>
    <name evidence="3" type="ORF">ACFQBT_04205</name>
</gene>
<feature type="chain" id="PRO_5045418164" evidence="1">
    <location>
        <begin position="23"/>
        <end position="202"/>
    </location>
</feature>
<dbReference type="PANTHER" id="PTHR36933:SF1">
    <property type="entry name" value="SLL0788 PROTEIN"/>
    <property type="match status" value="1"/>
</dbReference>
<accession>A0ABW2AQQ1</accession>
<keyword evidence="1" id="KW-0732">Signal</keyword>
<keyword evidence="4" id="KW-1185">Reference proteome</keyword>
<dbReference type="Gene3D" id="1.20.1260.10">
    <property type="match status" value="1"/>
</dbReference>
<dbReference type="InterPro" id="IPR012347">
    <property type="entry name" value="Ferritin-like"/>
</dbReference>
<proteinExistence type="predicted"/>
<dbReference type="Proteomes" id="UP001596356">
    <property type="component" value="Unassembled WGS sequence"/>
</dbReference>
<comment type="caution">
    <text evidence="3">The sequence shown here is derived from an EMBL/GenBank/DDBJ whole genome shotgun (WGS) entry which is preliminary data.</text>
</comment>
<dbReference type="InterPro" id="IPR005183">
    <property type="entry name" value="DUF305_CopM-like"/>
</dbReference>
<feature type="domain" description="DUF305" evidence="2">
    <location>
        <begin position="56"/>
        <end position="201"/>
    </location>
</feature>
<protein>
    <submittedName>
        <fullName evidence="3">DUF305 domain-containing protein</fullName>
    </submittedName>
</protein>
<evidence type="ECO:0000256" key="1">
    <source>
        <dbReference type="SAM" id="SignalP"/>
    </source>
</evidence>